<organism evidence="1 2">
    <name type="scientific">Canna indica</name>
    <name type="common">Indian-shot</name>
    <dbReference type="NCBI Taxonomy" id="4628"/>
    <lineage>
        <taxon>Eukaryota</taxon>
        <taxon>Viridiplantae</taxon>
        <taxon>Streptophyta</taxon>
        <taxon>Embryophyta</taxon>
        <taxon>Tracheophyta</taxon>
        <taxon>Spermatophyta</taxon>
        <taxon>Magnoliopsida</taxon>
        <taxon>Liliopsida</taxon>
        <taxon>Zingiberales</taxon>
        <taxon>Cannaceae</taxon>
        <taxon>Canna</taxon>
    </lineage>
</organism>
<name>A0AAQ3QJ74_9LILI</name>
<dbReference type="PANTHER" id="PTHR34287">
    <property type="entry name" value="OS06G0551500 PROTEIN-RELATED"/>
    <property type="match status" value="1"/>
</dbReference>
<dbReference type="Proteomes" id="UP001327560">
    <property type="component" value="Chromosome 7"/>
</dbReference>
<keyword evidence="2" id="KW-1185">Reference proteome</keyword>
<sequence>MTSSEIIIPAALSSDESSSPTTVQLVSRRVSDELLLKFQDTSEFDFDYMKSSLWSPPVPRTTFLSSPYLGEISRDSGGGRRRKKLNNMALSCFRREESWWHGD</sequence>
<proteinExistence type="predicted"/>
<protein>
    <submittedName>
        <fullName evidence="1">Uncharacterized protein</fullName>
    </submittedName>
</protein>
<dbReference type="EMBL" id="CP136896">
    <property type="protein sequence ID" value="WOL13214.1"/>
    <property type="molecule type" value="Genomic_DNA"/>
</dbReference>
<gene>
    <name evidence="1" type="ORF">Cni_G21983</name>
</gene>
<evidence type="ECO:0000313" key="2">
    <source>
        <dbReference type="Proteomes" id="UP001327560"/>
    </source>
</evidence>
<dbReference type="AlphaFoldDB" id="A0AAQ3QJ74"/>
<evidence type="ECO:0000313" key="1">
    <source>
        <dbReference type="EMBL" id="WOL13214.1"/>
    </source>
</evidence>
<dbReference type="PANTHER" id="PTHR34287:SF15">
    <property type="entry name" value="OS06G0551500 PROTEIN"/>
    <property type="match status" value="1"/>
</dbReference>
<accession>A0AAQ3QJ74</accession>
<reference evidence="1 2" key="1">
    <citation type="submission" date="2023-10" db="EMBL/GenBank/DDBJ databases">
        <title>Chromosome-scale genome assembly provides insights into flower coloration mechanisms of Canna indica.</title>
        <authorList>
            <person name="Li C."/>
        </authorList>
    </citation>
    <scope>NUCLEOTIDE SEQUENCE [LARGE SCALE GENOMIC DNA]</scope>
    <source>
        <tissue evidence="1">Flower</tissue>
    </source>
</reference>